<dbReference type="PANTHER" id="PTHR36924:SF1">
    <property type="entry name" value="ANTITOXIN HIGA-1"/>
    <property type="match status" value="1"/>
</dbReference>
<dbReference type="RefSeq" id="WP_145240149.1">
    <property type="nucleotide sequence ID" value="NZ_VNFF01000015.1"/>
</dbReference>
<dbReference type="Proteomes" id="UP000317938">
    <property type="component" value="Unassembled WGS sequence"/>
</dbReference>
<evidence type="ECO:0000313" key="3">
    <source>
        <dbReference type="Proteomes" id="UP000317938"/>
    </source>
</evidence>
<organism evidence="2 3">
    <name type="scientific">Pseudoalteromonas neustonica</name>
    <dbReference type="NCBI Taxonomy" id="1840331"/>
    <lineage>
        <taxon>Bacteria</taxon>
        <taxon>Pseudomonadati</taxon>
        <taxon>Pseudomonadota</taxon>
        <taxon>Gammaproteobacteria</taxon>
        <taxon>Alteromonadales</taxon>
        <taxon>Pseudoalteromonadaceae</taxon>
        <taxon>Pseudoalteromonas</taxon>
    </lineage>
</organism>
<evidence type="ECO:0000256" key="1">
    <source>
        <dbReference type="ARBA" id="ARBA00023125"/>
    </source>
</evidence>
<evidence type="ECO:0008006" key="4">
    <source>
        <dbReference type="Google" id="ProtNLM"/>
    </source>
</evidence>
<dbReference type="InterPro" id="IPR013430">
    <property type="entry name" value="Toxin_antidote_HigA"/>
</dbReference>
<dbReference type="InterPro" id="IPR010982">
    <property type="entry name" value="Lambda_DNA-bd_dom_sf"/>
</dbReference>
<proteinExistence type="predicted"/>
<comment type="caution">
    <text evidence="2">The sequence shown here is derived from an EMBL/GenBank/DDBJ whole genome shotgun (WGS) entry which is preliminary data.</text>
</comment>
<gene>
    <name evidence="2" type="ORF">FQP85_15090</name>
</gene>
<accession>A0ABY3FAU1</accession>
<dbReference type="PANTHER" id="PTHR36924">
    <property type="entry name" value="ANTITOXIN HIGA-1"/>
    <property type="match status" value="1"/>
</dbReference>
<evidence type="ECO:0000313" key="2">
    <source>
        <dbReference type="EMBL" id="TVU81772.1"/>
    </source>
</evidence>
<sequence length="69" mass="7966">MLQKELLNLMGINEDEMPKAMGVSTMTIRKLILDEVPIANKLAEVLNTSCLFWLNIQSAVEFWEQRNSR</sequence>
<dbReference type="Gene3D" id="1.10.260.40">
    <property type="entry name" value="lambda repressor-like DNA-binding domains"/>
    <property type="match status" value="1"/>
</dbReference>
<reference evidence="2 3" key="1">
    <citation type="submission" date="2019-07" db="EMBL/GenBank/DDBJ databases">
        <title>Diversity of Bacteria from Kongsfjorden, Arctic.</title>
        <authorList>
            <person name="Yu Y."/>
        </authorList>
    </citation>
    <scope>NUCLEOTIDE SEQUENCE [LARGE SCALE GENOMIC DNA]</scope>
    <source>
        <strain evidence="2 3">SM1927</strain>
    </source>
</reference>
<keyword evidence="3" id="KW-1185">Reference proteome</keyword>
<keyword evidence="1" id="KW-0238">DNA-binding</keyword>
<dbReference type="EMBL" id="VNFF01000015">
    <property type="protein sequence ID" value="TVU81772.1"/>
    <property type="molecule type" value="Genomic_DNA"/>
</dbReference>
<dbReference type="SUPFAM" id="SSF47413">
    <property type="entry name" value="lambda repressor-like DNA-binding domains"/>
    <property type="match status" value="1"/>
</dbReference>
<protein>
    <recommendedName>
        <fullName evidence="4">HigA family addiction module antidote protein</fullName>
    </recommendedName>
</protein>
<name>A0ABY3FAU1_9GAMM</name>